<reference evidence="5 6" key="2">
    <citation type="journal article" date="2019" name="Nat. Med.">
        <title>A library of human gut bacterial isolates paired with longitudinal multiomics data enables mechanistic microbiome research.</title>
        <authorList>
            <person name="Poyet M."/>
            <person name="Groussin M."/>
            <person name="Gibbons S.M."/>
            <person name="Avila-Pacheco J."/>
            <person name="Jiang X."/>
            <person name="Kearney S.M."/>
            <person name="Perrotta A.R."/>
            <person name="Berdy B."/>
            <person name="Zhao S."/>
            <person name="Lieberman T.D."/>
            <person name="Swanson P.K."/>
            <person name="Smith M."/>
            <person name="Roesemann S."/>
            <person name="Alexander J.E."/>
            <person name="Rich S.A."/>
            <person name="Livny J."/>
            <person name="Vlamakis H."/>
            <person name="Clish C."/>
            <person name="Bullock K."/>
            <person name="Deik A."/>
            <person name="Scott J."/>
            <person name="Pierce K.A."/>
            <person name="Xavier R.J."/>
            <person name="Alm E.J."/>
        </authorList>
    </citation>
    <scope>NUCLEOTIDE SEQUENCE [LARGE SCALE GENOMIC DNA]</scope>
    <source>
        <strain evidence="3 6">BIOML-A13</strain>
        <strain evidence="4 5">BIOML-A3</strain>
    </source>
</reference>
<evidence type="ECO:0000256" key="1">
    <source>
        <dbReference type="SAM" id="MobiDB-lite"/>
    </source>
</evidence>
<evidence type="ECO:0000313" key="4">
    <source>
        <dbReference type="EMBL" id="MTU04046.1"/>
    </source>
</evidence>
<evidence type="ECO:0000313" key="2">
    <source>
        <dbReference type="EMBL" id="CDB46740.1"/>
    </source>
</evidence>
<protein>
    <submittedName>
        <fullName evidence="2">Uncharacterized protein</fullName>
    </submittedName>
</protein>
<name>A0A3G9GSP9_9FIRM</name>
<dbReference type="EMBL" id="WNBW01000004">
    <property type="protein sequence ID" value="MTU04046.1"/>
    <property type="molecule type" value="Genomic_DNA"/>
</dbReference>
<feature type="region of interest" description="Disordered" evidence="1">
    <location>
        <begin position="1"/>
        <end position="22"/>
    </location>
</feature>
<reference evidence="2" key="1">
    <citation type="submission" date="2012-11" db="EMBL/GenBank/DDBJ databases">
        <title>Dependencies among metagenomic species, viruses, plasmids and units of genetic variation.</title>
        <authorList>
            <person name="Nielsen H.B."/>
            <person name="Almeida M."/>
            <person name="Juncker A.S."/>
            <person name="Rasmussen S."/>
            <person name="Li J."/>
            <person name="Sunagawa S."/>
            <person name="Plichta D."/>
            <person name="Gautier L."/>
            <person name="Le Chatelier E."/>
            <person name="Peletier E."/>
            <person name="Bonde I."/>
            <person name="Nielsen T."/>
            <person name="Manichanh C."/>
            <person name="Arumugam M."/>
            <person name="Batto J."/>
            <person name="Santos M.B.Q.D."/>
            <person name="Blom N."/>
            <person name="Borruel N."/>
            <person name="Burgdorf K.S."/>
            <person name="Boumezbeur F."/>
            <person name="Casellas F."/>
            <person name="Dore J."/>
            <person name="Guarner F."/>
            <person name="Hansen T."/>
            <person name="Hildebrand F."/>
            <person name="Kaas R.S."/>
            <person name="Kennedy S."/>
            <person name="Kristiansen K."/>
            <person name="Kultima J.R."/>
            <person name="Leonard P."/>
            <person name="Levenez F."/>
            <person name="Lund O."/>
            <person name="Moumen B."/>
            <person name="Le Paslier D."/>
            <person name="Pons N."/>
            <person name="Pedersen O."/>
            <person name="Prifti E."/>
            <person name="Qin J."/>
            <person name="Raes J."/>
            <person name="Tap J."/>
            <person name="Tims S."/>
            <person name="Ussery D.W."/>
            <person name="Yamada T."/>
            <person name="MetaHit consortium"/>
            <person name="Renault P."/>
            <person name="Sicheritz-Ponten T."/>
            <person name="Bork P."/>
            <person name="Wang J."/>
            <person name="Brunak S."/>
            <person name="Ehrlich S.D."/>
        </authorList>
    </citation>
    <scope>NUCLEOTIDE SEQUENCE [LARGE SCALE GENOMIC DNA]</scope>
</reference>
<dbReference type="RefSeq" id="WP_021718653.1">
    <property type="nucleotide sequence ID" value="NZ_AP019004.1"/>
</dbReference>
<accession>A0A3G9GSP9</accession>
<keyword evidence="5" id="KW-1185">Reference proteome</keyword>
<gene>
    <name evidence="2" type="ORF">BN533_01753</name>
    <name evidence="3" type="ORF">GMD11_06890</name>
    <name evidence="4" type="ORF">GMD18_06540</name>
</gene>
<dbReference type="AlphaFoldDB" id="A0A3G9GSP9"/>
<dbReference type="GeneID" id="49406273"/>
<dbReference type="Proteomes" id="UP000443070">
    <property type="component" value="Unassembled WGS sequence"/>
</dbReference>
<dbReference type="Proteomes" id="UP000484547">
    <property type="component" value="Unassembled WGS sequence"/>
</dbReference>
<evidence type="ECO:0000313" key="5">
    <source>
        <dbReference type="Proteomes" id="UP000443070"/>
    </source>
</evidence>
<evidence type="ECO:0000313" key="6">
    <source>
        <dbReference type="Proteomes" id="UP000484547"/>
    </source>
</evidence>
<dbReference type="EMBL" id="CBDS010000099">
    <property type="protein sequence ID" value="CDB46740.1"/>
    <property type="molecule type" value="Genomic_DNA"/>
</dbReference>
<organism evidence="2">
    <name type="scientific">Phascolarctobacterium faecium</name>
    <dbReference type="NCBI Taxonomy" id="33025"/>
    <lineage>
        <taxon>Bacteria</taxon>
        <taxon>Bacillati</taxon>
        <taxon>Bacillota</taxon>
        <taxon>Negativicutes</taxon>
        <taxon>Acidaminococcales</taxon>
        <taxon>Acidaminococcaceae</taxon>
        <taxon>Phascolarctobacterium</taxon>
    </lineage>
</organism>
<comment type="caution">
    <text evidence="2">The sequence shown here is derived from an EMBL/GenBank/DDBJ whole genome shotgun (WGS) entry which is preliminary data.</text>
</comment>
<dbReference type="EMBL" id="WNBM01000004">
    <property type="protein sequence ID" value="MTT75983.1"/>
    <property type="molecule type" value="Genomic_DNA"/>
</dbReference>
<accession>R6IBV6</accession>
<proteinExistence type="predicted"/>
<evidence type="ECO:0000313" key="3">
    <source>
        <dbReference type="EMBL" id="MTT75983.1"/>
    </source>
</evidence>
<sequence>MKNEDDVIGNEITGGGSSSSGPLKSLLEVCPICGKEFSCNKTYHVYTALAGRRRQYYCSYHCFKQRPNPKNKL</sequence>